<proteinExistence type="predicted"/>
<gene>
    <name evidence="1" type="ORF">L6452_23285</name>
</gene>
<protein>
    <submittedName>
        <fullName evidence="1">Uncharacterized protein</fullName>
    </submittedName>
</protein>
<sequence length="126" mass="14087">MAVGGGSGGGSSSSIALLQERFRQLQKMRERRQEMEVLKLLSKSESISQTKYYEHSETIFRQPTTTRSSLQDSLSLGLDLYGKKPVHQPSNSKSTPPFRDFWSTDSATVSAPRTIDKHDVDTSLHL</sequence>
<reference evidence="2" key="1">
    <citation type="journal article" date="2022" name="Mol. Ecol. Resour.">
        <title>The genomes of chicory, endive, great burdock and yacon provide insights into Asteraceae palaeo-polyploidization history and plant inulin production.</title>
        <authorList>
            <person name="Fan W."/>
            <person name="Wang S."/>
            <person name="Wang H."/>
            <person name="Wang A."/>
            <person name="Jiang F."/>
            <person name="Liu H."/>
            <person name="Zhao H."/>
            <person name="Xu D."/>
            <person name="Zhang Y."/>
        </authorList>
    </citation>
    <scope>NUCLEOTIDE SEQUENCE [LARGE SCALE GENOMIC DNA]</scope>
    <source>
        <strain evidence="2">cv. Niubang</strain>
    </source>
</reference>
<comment type="caution">
    <text evidence="1">The sequence shown here is derived from an EMBL/GenBank/DDBJ whole genome shotgun (WGS) entry which is preliminary data.</text>
</comment>
<dbReference type="Proteomes" id="UP001055879">
    <property type="component" value="Linkage Group LG07"/>
</dbReference>
<evidence type="ECO:0000313" key="2">
    <source>
        <dbReference type="Proteomes" id="UP001055879"/>
    </source>
</evidence>
<keyword evidence="2" id="KW-1185">Reference proteome</keyword>
<evidence type="ECO:0000313" key="1">
    <source>
        <dbReference type="EMBL" id="KAI3716155.1"/>
    </source>
</evidence>
<organism evidence="1 2">
    <name type="scientific">Arctium lappa</name>
    <name type="common">Greater burdock</name>
    <name type="synonym">Lappa major</name>
    <dbReference type="NCBI Taxonomy" id="4217"/>
    <lineage>
        <taxon>Eukaryota</taxon>
        <taxon>Viridiplantae</taxon>
        <taxon>Streptophyta</taxon>
        <taxon>Embryophyta</taxon>
        <taxon>Tracheophyta</taxon>
        <taxon>Spermatophyta</taxon>
        <taxon>Magnoliopsida</taxon>
        <taxon>eudicotyledons</taxon>
        <taxon>Gunneridae</taxon>
        <taxon>Pentapetalae</taxon>
        <taxon>asterids</taxon>
        <taxon>campanulids</taxon>
        <taxon>Asterales</taxon>
        <taxon>Asteraceae</taxon>
        <taxon>Carduoideae</taxon>
        <taxon>Cardueae</taxon>
        <taxon>Arctiinae</taxon>
        <taxon>Arctium</taxon>
    </lineage>
</organism>
<accession>A0ACB9B632</accession>
<reference evidence="1 2" key="2">
    <citation type="journal article" date="2022" name="Mol. Ecol. Resour.">
        <title>The genomes of chicory, endive, great burdock and yacon provide insights into Asteraceae paleo-polyploidization history and plant inulin production.</title>
        <authorList>
            <person name="Fan W."/>
            <person name="Wang S."/>
            <person name="Wang H."/>
            <person name="Wang A."/>
            <person name="Jiang F."/>
            <person name="Liu H."/>
            <person name="Zhao H."/>
            <person name="Xu D."/>
            <person name="Zhang Y."/>
        </authorList>
    </citation>
    <scope>NUCLEOTIDE SEQUENCE [LARGE SCALE GENOMIC DNA]</scope>
    <source>
        <strain evidence="2">cv. Niubang</strain>
    </source>
</reference>
<name>A0ACB9B632_ARCLA</name>
<dbReference type="EMBL" id="CM042053">
    <property type="protein sequence ID" value="KAI3716155.1"/>
    <property type="molecule type" value="Genomic_DNA"/>
</dbReference>